<feature type="transmembrane region" description="Helical" evidence="1">
    <location>
        <begin position="166"/>
        <end position="183"/>
    </location>
</feature>
<feature type="transmembrane region" description="Helical" evidence="1">
    <location>
        <begin position="189"/>
        <end position="210"/>
    </location>
</feature>
<comment type="caution">
    <text evidence="2">The sequence shown here is derived from an EMBL/GenBank/DDBJ whole genome shotgun (WGS) entry which is preliminary data.</text>
</comment>
<feature type="transmembrane region" description="Helical" evidence="1">
    <location>
        <begin position="17"/>
        <end position="41"/>
    </location>
</feature>
<dbReference type="PATRIC" id="fig|1618742.3.peg.518"/>
<dbReference type="AlphaFoldDB" id="A0A0G0H8T3"/>
<feature type="transmembrane region" description="Helical" evidence="1">
    <location>
        <begin position="124"/>
        <end position="145"/>
    </location>
</feature>
<dbReference type="PANTHER" id="PTHR30221:SF1">
    <property type="entry name" value="SMALL-CONDUCTANCE MECHANOSENSITIVE CHANNEL"/>
    <property type="match status" value="1"/>
</dbReference>
<dbReference type="Gene3D" id="1.10.287.1260">
    <property type="match status" value="2"/>
</dbReference>
<dbReference type="PANTHER" id="PTHR30221">
    <property type="entry name" value="SMALL-CONDUCTANCE MECHANOSENSITIVE CHANNEL"/>
    <property type="match status" value="1"/>
</dbReference>
<dbReference type="EMBL" id="LBTF01000030">
    <property type="protein sequence ID" value="KKQ34945.1"/>
    <property type="molecule type" value="Genomic_DNA"/>
</dbReference>
<accession>A0A0G0H8T3</accession>
<keyword evidence="1" id="KW-0812">Transmembrane</keyword>
<proteinExistence type="predicted"/>
<feature type="transmembrane region" description="Helical" evidence="1">
    <location>
        <begin position="87"/>
        <end position="104"/>
    </location>
</feature>
<protein>
    <submittedName>
        <fullName evidence="2">Conserved cytoplasmic membrane protein, CmpX protein</fullName>
    </submittedName>
</protein>
<reference evidence="2 3" key="1">
    <citation type="journal article" date="2015" name="Nature">
        <title>rRNA introns, odd ribosomes, and small enigmatic genomes across a large radiation of phyla.</title>
        <authorList>
            <person name="Brown C.T."/>
            <person name="Hug L.A."/>
            <person name="Thomas B.C."/>
            <person name="Sharon I."/>
            <person name="Castelle C.J."/>
            <person name="Singh A."/>
            <person name="Wilkins M.J."/>
            <person name="Williams K.H."/>
            <person name="Banfield J.F."/>
        </authorList>
    </citation>
    <scope>NUCLEOTIDE SEQUENCE [LARGE SCALE GENOMIC DNA]</scope>
</reference>
<organism evidence="2 3">
    <name type="scientific">Candidatus Nomurabacteria bacterium GW2011_GWB1_37_5</name>
    <dbReference type="NCBI Taxonomy" id="1618742"/>
    <lineage>
        <taxon>Bacteria</taxon>
        <taxon>Candidatus Nomuraibacteriota</taxon>
    </lineage>
</organism>
<dbReference type="InterPro" id="IPR008910">
    <property type="entry name" value="MSC_TM_helix"/>
</dbReference>
<keyword evidence="1" id="KW-1133">Transmembrane helix</keyword>
<keyword evidence="1" id="KW-0472">Membrane</keyword>
<dbReference type="InterPro" id="IPR045275">
    <property type="entry name" value="MscS_archaea/bacteria_type"/>
</dbReference>
<evidence type="ECO:0000256" key="1">
    <source>
        <dbReference type="SAM" id="Phobius"/>
    </source>
</evidence>
<evidence type="ECO:0000313" key="2">
    <source>
        <dbReference type="EMBL" id="KKQ34945.1"/>
    </source>
</evidence>
<evidence type="ECO:0000313" key="3">
    <source>
        <dbReference type="Proteomes" id="UP000033876"/>
    </source>
</evidence>
<dbReference type="Pfam" id="PF05552">
    <property type="entry name" value="MS_channel_1st_1"/>
    <property type="match status" value="2"/>
</dbReference>
<dbReference type="GO" id="GO:0008381">
    <property type="term" value="F:mechanosensitive monoatomic ion channel activity"/>
    <property type="evidence" value="ECO:0007669"/>
    <property type="project" value="InterPro"/>
</dbReference>
<sequence length="227" mass="24347">MIFQTWGQVFSASLQNLWLGFIGFVPALIVAIVLFIIGWVLGGVIGKAIAQLLEALKIDKFFQSIGTEQMLGKAGFKLNVGRFVGEIVRWFIIIVFLVASLDILGLQEVNNFLREVVLSYIPKVFIAALILVLAAVVSDAASKIVSGFARAAQIRAAGFLGTATRYAVWVFALIIALSELGIAQQFMQILFTGIVATMVIAVGLAFGLGAKDAAGKAIEKVRDQVNG</sequence>
<name>A0A0G0H8T3_9BACT</name>
<gene>
    <name evidence="2" type="ORF">US50_C0030G0002</name>
</gene>
<dbReference type="Proteomes" id="UP000033876">
    <property type="component" value="Unassembled WGS sequence"/>
</dbReference>